<dbReference type="STRING" id="636.AAW15_11435"/>
<dbReference type="GO" id="GO:0071555">
    <property type="term" value="P:cell wall organization"/>
    <property type="evidence" value="ECO:0007669"/>
    <property type="project" value="InterPro"/>
</dbReference>
<evidence type="ECO:0000256" key="1">
    <source>
        <dbReference type="ARBA" id="ARBA00004418"/>
    </source>
</evidence>
<evidence type="ECO:0000259" key="11">
    <source>
        <dbReference type="Pfam" id="PF02753"/>
    </source>
</evidence>
<accession>A0A2A7U4X3</accession>
<dbReference type="SUPFAM" id="SSF49354">
    <property type="entry name" value="PapD-like"/>
    <property type="match status" value="1"/>
</dbReference>
<feature type="chain" id="PRO_5013241771" evidence="9">
    <location>
        <begin position="19"/>
        <end position="228"/>
    </location>
</feature>
<evidence type="ECO:0000256" key="4">
    <source>
        <dbReference type="ARBA" id="ARBA00022729"/>
    </source>
</evidence>
<dbReference type="InterPro" id="IPR018046">
    <property type="entry name" value="Pili_assmbl_chaperone_CS"/>
</dbReference>
<dbReference type="AlphaFoldDB" id="A0A2A7U4X3"/>
<keyword evidence="6 8" id="KW-0143">Chaperone</keyword>
<dbReference type="PROSITE" id="PS00635">
    <property type="entry name" value="PILI_CHAPERONE"/>
    <property type="match status" value="1"/>
</dbReference>
<dbReference type="PANTHER" id="PTHR30251">
    <property type="entry name" value="PILUS ASSEMBLY CHAPERONE"/>
    <property type="match status" value="1"/>
</dbReference>
<dbReference type="Gene3D" id="2.60.40.10">
    <property type="entry name" value="Immunoglobulins"/>
    <property type="match status" value="2"/>
</dbReference>
<feature type="signal peptide" evidence="9">
    <location>
        <begin position="1"/>
        <end position="18"/>
    </location>
</feature>
<dbReference type="InterPro" id="IPR016148">
    <property type="entry name" value="Pili_assmbl_chaperone_C"/>
</dbReference>
<dbReference type="FunFam" id="2.60.40.10:FF:000458">
    <property type="entry name" value="Molecular chaperone FimC"/>
    <property type="match status" value="1"/>
</dbReference>
<dbReference type="InterPro" id="IPR008962">
    <property type="entry name" value="PapD-like_sf"/>
</dbReference>
<dbReference type="Proteomes" id="UP000219788">
    <property type="component" value="Unassembled WGS sequence"/>
</dbReference>
<dbReference type="InterPro" id="IPR050643">
    <property type="entry name" value="Periplasmic_pilus_chap"/>
</dbReference>
<dbReference type="InterPro" id="IPR001829">
    <property type="entry name" value="Pili_assmbl_chaperone_bac"/>
</dbReference>
<proteinExistence type="inferred from homology"/>
<reference evidence="13" key="1">
    <citation type="submission" date="2017-09" db="EMBL/GenBank/DDBJ databases">
        <title>FDA dAtabase for Regulatory Grade micrObial Sequences (FDA-ARGOS): Supporting development and validation of Infectious Disease Dx tests.</title>
        <authorList>
            <person name="Goldberg B."/>
            <person name="Campos J."/>
            <person name="Tallon L."/>
            <person name="Sadzewicz L."/>
            <person name="Ott S."/>
            <person name="Zhao X."/>
            <person name="Nagaraj S."/>
            <person name="Vavikolanu K."/>
            <person name="Aluvathingal J."/>
            <person name="Nadendla S."/>
            <person name="Geyer C."/>
            <person name="Sichtig H."/>
        </authorList>
    </citation>
    <scope>NUCLEOTIDE SEQUENCE [LARGE SCALE GENOMIC DNA]</scope>
    <source>
        <strain evidence="13">FDAARGOS_370</strain>
    </source>
</reference>
<evidence type="ECO:0000256" key="6">
    <source>
        <dbReference type="ARBA" id="ARBA00023186"/>
    </source>
</evidence>
<evidence type="ECO:0000256" key="2">
    <source>
        <dbReference type="ARBA" id="ARBA00007399"/>
    </source>
</evidence>
<organism evidence="12 13">
    <name type="scientific">Edwardsiella tarda</name>
    <dbReference type="NCBI Taxonomy" id="636"/>
    <lineage>
        <taxon>Bacteria</taxon>
        <taxon>Pseudomonadati</taxon>
        <taxon>Pseudomonadota</taxon>
        <taxon>Gammaproteobacteria</taxon>
        <taxon>Enterobacterales</taxon>
        <taxon>Hafniaceae</taxon>
        <taxon>Edwardsiella</taxon>
    </lineage>
</organism>
<evidence type="ECO:0000256" key="8">
    <source>
        <dbReference type="RuleBase" id="RU003918"/>
    </source>
</evidence>
<evidence type="ECO:0000256" key="3">
    <source>
        <dbReference type="ARBA" id="ARBA00022558"/>
    </source>
</evidence>
<dbReference type="InterPro" id="IPR013783">
    <property type="entry name" value="Ig-like_fold"/>
</dbReference>
<evidence type="ECO:0000313" key="13">
    <source>
        <dbReference type="Proteomes" id="UP000219788"/>
    </source>
</evidence>
<evidence type="ECO:0000256" key="9">
    <source>
        <dbReference type="SAM" id="SignalP"/>
    </source>
</evidence>
<gene>
    <name evidence="12" type="ORF">CRM76_16080</name>
</gene>
<dbReference type="OrthoDB" id="9131059at2"/>
<feature type="domain" description="Pili assembly chaperone N-terminal" evidence="10">
    <location>
        <begin position="19"/>
        <end position="136"/>
    </location>
</feature>
<dbReference type="Pfam" id="PF02753">
    <property type="entry name" value="PapD_C"/>
    <property type="match status" value="1"/>
</dbReference>
<evidence type="ECO:0000256" key="5">
    <source>
        <dbReference type="ARBA" id="ARBA00022764"/>
    </source>
</evidence>
<evidence type="ECO:0000259" key="10">
    <source>
        <dbReference type="Pfam" id="PF00345"/>
    </source>
</evidence>
<dbReference type="EMBL" id="PDDV01000013">
    <property type="protein sequence ID" value="PEH73338.1"/>
    <property type="molecule type" value="Genomic_DNA"/>
</dbReference>
<comment type="subcellular location">
    <subcellularLocation>
        <location evidence="1 8">Periplasm</location>
    </subcellularLocation>
</comment>
<dbReference type="GeneID" id="93123443"/>
<evidence type="ECO:0000313" key="12">
    <source>
        <dbReference type="EMBL" id="PEH73338.1"/>
    </source>
</evidence>
<dbReference type="SUPFAM" id="SSF49584">
    <property type="entry name" value="Periplasmic chaperone C-domain"/>
    <property type="match status" value="1"/>
</dbReference>
<dbReference type="RefSeq" id="WP_005283607.1">
    <property type="nucleotide sequence ID" value="NZ_AP028090.1"/>
</dbReference>
<protein>
    <submittedName>
        <fullName evidence="12">Molecular chaperone</fullName>
    </submittedName>
</protein>
<dbReference type="GO" id="GO:0030288">
    <property type="term" value="C:outer membrane-bounded periplasmic space"/>
    <property type="evidence" value="ECO:0007669"/>
    <property type="project" value="InterPro"/>
</dbReference>
<dbReference type="InterPro" id="IPR016147">
    <property type="entry name" value="Pili_assmbl_chaperone_N"/>
</dbReference>
<name>A0A2A7U4X3_EDWTA</name>
<comment type="similarity">
    <text evidence="2 8">Belongs to the periplasmic pilus chaperone family.</text>
</comment>
<dbReference type="Pfam" id="PF00345">
    <property type="entry name" value="PapD_N"/>
    <property type="match status" value="1"/>
</dbReference>
<comment type="caution">
    <text evidence="12">The sequence shown here is derived from an EMBL/GenBank/DDBJ whole genome shotgun (WGS) entry which is preliminary data.</text>
</comment>
<dbReference type="InterPro" id="IPR036316">
    <property type="entry name" value="Pili_assmbl_chap_C_dom_sf"/>
</dbReference>
<keyword evidence="3" id="KW-1029">Fimbrium biogenesis</keyword>
<sequence>MKKLIAALLLTWACSAQAGIQVDATRVIYNGGEKSASLPIHNDSQDAYMVQTWLDQGDSSKASSKLPMVVVPPIVKLDAQKSAILRFIYSGQGFPQDKETLLWVNVQEIPPAPKQDNVLQVAVRTRIKLFYRPSGLNTTLPQQVQQLRWQKSGNQLVAINPGPLHITFGTIHLQGSNGKPIDIEANMVDPHGRLAIAIPAGVHIGNTISFSYINDFGGRSEVKNASVQ</sequence>
<feature type="domain" description="Pili assembly chaperone C-terminal" evidence="11">
    <location>
        <begin position="160"/>
        <end position="220"/>
    </location>
</feature>
<dbReference type="PANTHER" id="PTHR30251:SF2">
    <property type="entry name" value="FIMBRIAL CHAPERONE YADV-RELATED"/>
    <property type="match status" value="1"/>
</dbReference>
<dbReference type="PRINTS" id="PR00969">
    <property type="entry name" value="CHAPERONPILI"/>
</dbReference>
<evidence type="ECO:0000256" key="7">
    <source>
        <dbReference type="ARBA" id="ARBA00023319"/>
    </source>
</evidence>
<keyword evidence="5" id="KW-0574">Periplasm</keyword>
<keyword evidence="4 9" id="KW-0732">Signal</keyword>
<keyword evidence="7" id="KW-0393">Immunoglobulin domain</keyword>